<dbReference type="KEGG" id="coy:HF329_08620"/>
<dbReference type="Gene3D" id="1.10.760.10">
    <property type="entry name" value="Cytochrome c-like domain"/>
    <property type="match status" value="1"/>
</dbReference>
<dbReference type="GO" id="GO:0009055">
    <property type="term" value="F:electron transfer activity"/>
    <property type="evidence" value="ECO:0007669"/>
    <property type="project" value="InterPro"/>
</dbReference>
<organism evidence="7 8">
    <name type="scientific">Chitinophaga oryzae</name>
    <dbReference type="NCBI Taxonomy" id="2725414"/>
    <lineage>
        <taxon>Bacteria</taxon>
        <taxon>Pseudomonadati</taxon>
        <taxon>Bacteroidota</taxon>
        <taxon>Chitinophagia</taxon>
        <taxon>Chitinophagales</taxon>
        <taxon>Chitinophagaceae</taxon>
        <taxon>Chitinophaga</taxon>
    </lineage>
</organism>
<gene>
    <name evidence="7" type="ORF">HF329_08620</name>
</gene>
<evidence type="ECO:0000259" key="6">
    <source>
        <dbReference type="PROSITE" id="PS51007"/>
    </source>
</evidence>
<evidence type="ECO:0000256" key="4">
    <source>
        <dbReference type="PROSITE-ProRule" id="PRU00433"/>
    </source>
</evidence>
<dbReference type="EMBL" id="CP051205">
    <property type="protein sequence ID" value="QJB31360.1"/>
    <property type="molecule type" value="Genomic_DNA"/>
</dbReference>
<evidence type="ECO:0000313" key="8">
    <source>
        <dbReference type="Proteomes" id="UP000502421"/>
    </source>
</evidence>
<keyword evidence="2 4" id="KW-0479">Metal-binding</keyword>
<dbReference type="Pfam" id="PF00034">
    <property type="entry name" value="Cytochrom_C"/>
    <property type="match status" value="1"/>
</dbReference>
<evidence type="ECO:0000256" key="3">
    <source>
        <dbReference type="ARBA" id="ARBA00023004"/>
    </source>
</evidence>
<keyword evidence="1 4" id="KW-0349">Heme</keyword>
<dbReference type="SUPFAM" id="SSF46626">
    <property type="entry name" value="Cytochrome c"/>
    <property type="match status" value="1"/>
</dbReference>
<keyword evidence="5" id="KW-0732">Signal</keyword>
<dbReference type="InterPro" id="IPR036909">
    <property type="entry name" value="Cyt_c-like_dom_sf"/>
</dbReference>
<dbReference type="Proteomes" id="UP000502421">
    <property type="component" value="Chromosome"/>
</dbReference>
<accession>A0AAE6ZEU7</accession>
<name>A0AAE6ZEU7_9BACT</name>
<dbReference type="AlphaFoldDB" id="A0AAE6ZEU7"/>
<protein>
    <submittedName>
        <fullName evidence="7">Cytochrome c</fullName>
    </submittedName>
</protein>
<keyword evidence="3 4" id="KW-0408">Iron</keyword>
<sequence length="473" mass="52024">MIRQLCFSMLVLWSCYACNSSDKPHFPLPARAAGRFLVNTVRDTVLVTGRGARIHIPANAIRSEGNTVQLEVTEIYEVGEMLAANIQTVSNGQLLSSGGMINIHPADNNSAQLVKPLRVEVPTAFLQEGMMHYAGIEDEAGNINWTNPQPLPRQPLQDQLDNGKTIMRQHCESCHTIEKKLTGPALIHVTARRDRQWLYAFIGNSAAVIGSRDPEANCLFNDYNKTVMTAFPALTDADLESICLYIDQVSKQKDPEGYQHMLAAKDSCRRYVTAQWALLAPQKQMSPDPTNTSGGYGDVYYNMVIAAFGWHNLDMLLRDMPGVEKVRLTVTVEGPHKNDVQLFLTIPALRVSVKGEPVDGIADRYCFGDDEAPLMPIGRQAWIVALGEKAGITFFAKTGFRIQQSQQLSISPEISSPAAFKEWSEKQQTIPVKNIVASKNADPLPAQSEVLRPVSVDCGCGPQLPAAPAPAQR</sequence>
<dbReference type="InterPro" id="IPR009056">
    <property type="entry name" value="Cyt_c-like_dom"/>
</dbReference>
<reference evidence="8" key="1">
    <citation type="submission" date="2020-04" db="EMBL/GenBank/DDBJ databases">
        <authorList>
            <person name="Kittiwongwattana C."/>
        </authorList>
    </citation>
    <scope>NUCLEOTIDE SEQUENCE [LARGE SCALE GENOMIC DNA]</scope>
    <source>
        <strain evidence="8">1310</strain>
    </source>
</reference>
<evidence type="ECO:0000256" key="1">
    <source>
        <dbReference type="ARBA" id="ARBA00022617"/>
    </source>
</evidence>
<feature type="signal peptide" evidence="5">
    <location>
        <begin position="1"/>
        <end position="19"/>
    </location>
</feature>
<dbReference type="PROSITE" id="PS51007">
    <property type="entry name" value="CYTC"/>
    <property type="match status" value="1"/>
</dbReference>
<proteinExistence type="predicted"/>
<evidence type="ECO:0000256" key="2">
    <source>
        <dbReference type="ARBA" id="ARBA00022723"/>
    </source>
</evidence>
<dbReference type="RefSeq" id="WP_168803621.1">
    <property type="nucleotide sequence ID" value="NZ_CP051205.1"/>
</dbReference>
<evidence type="ECO:0000256" key="5">
    <source>
        <dbReference type="SAM" id="SignalP"/>
    </source>
</evidence>
<dbReference type="GO" id="GO:0046872">
    <property type="term" value="F:metal ion binding"/>
    <property type="evidence" value="ECO:0007669"/>
    <property type="project" value="UniProtKB-KW"/>
</dbReference>
<feature type="chain" id="PRO_5042029753" evidence="5">
    <location>
        <begin position="20"/>
        <end position="473"/>
    </location>
</feature>
<dbReference type="GO" id="GO:0020037">
    <property type="term" value="F:heme binding"/>
    <property type="evidence" value="ECO:0007669"/>
    <property type="project" value="InterPro"/>
</dbReference>
<evidence type="ECO:0000313" key="7">
    <source>
        <dbReference type="EMBL" id="QJB31360.1"/>
    </source>
</evidence>
<feature type="domain" description="Cytochrome c" evidence="6">
    <location>
        <begin position="158"/>
        <end position="250"/>
    </location>
</feature>